<protein>
    <recommendedName>
        <fullName evidence="2">Galectin</fullName>
    </recommendedName>
</protein>
<dbReference type="Proteomes" id="UP000887566">
    <property type="component" value="Unplaced"/>
</dbReference>
<evidence type="ECO:0000259" key="3">
    <source>
        <dbReference type="PROSITE" id="PS51304"/>
    </source>
</evidence>
<keyword evidence="4" id="KW-1185">Reference proteome</keyword>
<dbReference type="SUPFAM" id="SSF49899">
    <property type="entry name" value="Concanavalin A-like lectins/glucanases"/>
    <property type="match status" value="2"/>
</dbReference>
<evidence type="ECO:0000256" key="1">
    <source>
        <dbReference type="ARBA" id="ARBA00022734"/>
    </source>
</evidence>
<accession>A0A914WWV0</accession>
<dbReference type="CDD" id="cd00070">
    <property type="entry name" value="GLECT"/>
    <property type="match status" value="2"/>
</dbReference>
<dbReference type="GO" id="GO:0030246">
    <property type="term" value="F:carbohydrate binding"/>
    <property type="evidence" value="ECO:0007669"/>
    <property type="project" value="UniProtKB-UniRule"/>
</dbReference>
<dbReference type="GO" id="GO:0016936">
    <property type="term" value="F:galactoside binding"/>
    <property type="evidence" value="ECO:0007669"/>
    <property type="project" value="TreeGrafter"/>
</dbReference>
<dbReference type="SMART" id="SM00276">
    <property type="entry name" value="GLECT"/>
    <property type="match status" value="2"/>
</dbReference>
<dbReference type="PROSITE" id="PS51304">
    <property type="entry name" value="GALECTIN"/>
    <property type="match status" value="2"/>
</dbReference>
<reference evidence="5" key="1">
    <citation type="submission" date="2022-11" db="UniProtKB">
        <authorList>
            <consortium name="WormBaseParasite"/>
        </authorList>
    </citation>
    <scope>IDENTIFICATION</scope>
</reference>
<name>A0A914WWV0_9BILA</name>
<dbReference type="InterPro" id="IPR013320">
    <property type="entry name" value="ConA-like_dom_sf"/>
</dbReference>
<sequence>MLQFTSVADLTFFAIAIHTLPIPFKTQISEPLQNGQTIHTSGTIKEDAKRINFNLHFGSAEFGASDLPMHLSIRFDEGKIVYNTYQAGEWSAEEDRVKNPFKAGGEFDLRVRALDEKFHVYANGHEVAKFDQRLPLAQVSHISIDGDLSELYLFHFGGRKFDIPTCCDAPMSTGRRVDISAIPKGDCFNINLFHADKKEHALHFSVRFEEDAVVRNATTDGKWGNEEREGKFPFKKNQVCDITIANEEYSMQLFVDGQRFGTFAHRGNPNDINGLTIEGDVDVMSILFN</sequence>
<keyword evidence="1 2" id="KW-0430">Lectin</keyword>
<proteinExistence type="predicted"/>
<dbReference type="InterPro" id="IPR044156">
    <property type="entry name" value="Galectin-like"/>
</dbReference>
<dbReference type="AlphaFoldDB" id="A0A914WWV0"/>
<dbReference type="PANTHER" id="PTHR11346">
    <property type="entry name" value="GALECTIN"/>
    <property type="match status" value="1"/>
</dbReference>
<organism evidence="4 5">
    <name type="scientific">Plectus sambesii</name>
    <dbReference type="NCBI Taxonomy" id="2011161"/>
    <lineage>
        <taxon>Eukaryota</taxon>
        <taxon>Metazoa</taxon>
        <taxon>Ecdysozoa</taxon>
        <taxon>Nematoda</taxon>
        <taxon>Chromadorea</taxon>
        <taxon>Plectida</taxon>
        <taxon>Plectina</taxon>
        <taxon>Plectoidea</taxon>
        <taxon>Plectidae</taxon>
        <taxon>Plectus</taxon>
    </lineage>
</organism>
<dbReference type="SMART" id="SM00908">
    <property type="entry name" value="Gal-bind_lectin"/>
    <property type="match status" value="2"/>
</dbReference>
<dbReference type="Gene3D" id="2.60.120.200">
    <property type="match status" value="2"/>
</dbReference>
<evidence type="ECO:0000313" key="4">
    <source>
        <dbReference type="Proteomes" id="UP000887566"/>
    </source>
</evidence>
<evidence type="ECO:0000256" key="2">
    <source>
        <dbReference type="RuleBase" id="RU102079"/>
    </source>
</evidence>
<evidence type="ECO:0000313" key="5">
    <source>
        <dbReference type="WBParaSite" id="PSAMB.scaffold5539size11450.g26854.t1"/>
    </source>
</evidence>
<dbReference type="WBParaSite" id="PSAMB.scaffold5539size11450.g26854.t1">
    <property type="protein sequence ID" value="PSAMB.scaffold5539size11450.g26854.t1"/>
    <property type="gene ID" value="PSAMB.scaffold5539size11450.g26854"/>
</dbReference>
<dbReference type="Pfam" id="PF00337">
    <property type="entry name" value="Gal-bind_lectin"/>
    <property type="match status" value="2"/>
</dbReference>
<dbReference type="PANTHER" id="PTHR11346:SF180">
    <property type="entry name" value="GALECTIN"/>
    <property type="match status" value="1"/>
</dbReference>
<feature type="domain" description="Galectin" evidence="3">
    <location>
        <begin position="24"/>
        <end position="157"/>
    </location>
</feature>
<feature type="domain" description="Galectin" evidence="3">
    <location>
        <begin position="163"/>
        <end position="289"/>
    </location>
</feature>
<dbReference type="InterPro" id="IPR001079">
    <property type="entry name" value="Galectin_CRD"/>
</dbReference>